<organism evidence="2 3">
    <name type="scientific">Allobranchiibius huperziae</name>
    <dbReference type="NCBI Taxonomy" id="1874116"/>
    <lineage>
        <taxon>Bacteria</taxon>
        <taxon>Bacillati</taxon>
        <taxon>Actinomycetota</taxon>
        <taxon>Actinomycetes</taxon>
        <taxon>Micrococcales</taxon>
        <taxon>Dermacoccaceae</taxon>
        <taxon>Allobranchiibius</taxon>
    </lineage>
</organism>
<feature type="domain" description="SCO6045-like C-terminal" evidence="1">
    <location>
        <begin position="14"/>
        <end position="93"/>
    </location>
</feature>
<protein>
    <recommendedName>
        <fullName evidence="1">SCO6045-like C-terminal domain-containing protein</fullName>
    </recommendedName>
</protein>
<dbReference type="Pfam" id="PF26136">
    <property type="entry name" value="SCO6045_C"/>
    <property type="match status" value="1"/>
</dbReference>
<dbReference type="Proteomes" id="UP000571817">
    <property type="component" value="Unassembled WGS sequence"/>
</dbReference>
<dbReference type="EMBL" id="JACCFW010000001">
    <property type="protein sequence ID" value="NYJ76143.1"/>
    <property type="molecule type" value="Genomic_DNA"/>
</dbReference>
<dbReference type="AlphaFoldDB" id="A0A853DJD6"/>
<comment type="caution">
    <text evidence="2">The sequence shown here is derived from an EMBL/GenBank/DDBJ whole genome shotgun (WGS) entry which is preliminary data.</text>
</comment>
<gene>
    <name evidence="2" type="ORF">HNR15_003106</name>
</gene>
<keyword evidence="3" id="KW-1185">Reference proteome</keyword>
<evidence type="ECO:0000259" key="1">
    <source>
        <dbReference type="Pfam" id="PF26136"/>
    </source>
</evidence>
<name>A0A853DJD6_9MICO</name>
<sequence length="154" mass="17221">MRSLDEQRAALRGRQHEVTAALLRGEAPQGFGQVAARHTSRILLGKRADDVADGCPELTELPGWRARFAQYAGSHPAQGCAHTQLSDFTRWLRVAPDLGPPEREWLRVADVHASRKRATIAQIRGRRTILIGLGRQVWRLSLPARPRRHPGGFE</sequence>
<evidence type="ECO:0000313" key="2">
    <source>
        <dbReference type="EMBL" id="NYJ76143.1"/>
    </source>
</evidence>
<dbReference type="InterPro" id="IPR058711">
    <property type="entry name" value="SCO6045-like_C"/>
</dbReference>
<accession>A0A853DJD6</accession>
<reference evidence="2 3" key="1">
    <citation type="submission" date="2020-07" db="EMBL/GenBank/DDBJ databases">
        <title>Sequencing the genomes of 1000 actinobacteria strains.</title>
        <authorList>
            <person name="Klenk H.-P."/>
        </authorList>
    </citation>
    <scope>NUCLEOTIDE SEQUENCE [LARGE SCALE GENOMIC DNA]</scope>
    <source>
        <strain evidence="2 3">DSM 29531</strain>
    </source>
</reference>
<proteinExistence type="predicted"/>
<evidence type="ECO:0000313" key="3">
    <source>
        <dbReference type="Proteomes" id="UP000571817"/>
    </source>
</evidence>
<dbReference type="RefSeq" id="WP_179483235.1">
    <property type="nucleotide sequence ID" value="NZ_JACCFW010000001.1"/>
</dbReference>